<name>I8RIF4_9FIRM</name>
<protein>
    <submittedName>
        <fullName evidence="1">Uncharacterized protein</fullName>
    </submittedName>
</protein>
<evidence type="ECO:0000313" key="2">
    <source>
        <dbReference type="Proteomes" id="UP000004324"/>
    </source>
</evidence>
<dbReference type="Proteomes" id="UP000004324">
    <property type="component" value="Unassembled WGS sequence"/>
</dbReference>
<keyword evidence="2" id="KW-1185">Reference proteome</keyword>
<sequence>MRLYEPQRHNAANAARKGVHEKINKNPLCPLRLCGSIRFIGLLISIENIFPLLQCANVALYESYRVAYRAFICLDSWVKGVLSWGPDC</sequence>
<evidence type="ECO:0000313" key="1">
    <source>
        <dbReference type="EMBL" id="EIW19653.1"/>
    </source>
</evidence>
<dbReference type="EMBL" id="AKVJ01000016">
    <property type="protein sequence ID" value="EIW19653.1"/>
    <property type="molecule type" value="Genomic_DNA"/>
</dbReference>
<dbReference type="OrthoDB" id="1687487at2"/>
<organism evidence="1 2">
    <name type="scientific">Pelosinus fermentans B4</name>
    <dbReference type="NCBI Taxonomy" id="1149862"/>
    <lineage>
        <taxon>Bacteria</taxon>
        <taxon>Bacillati</taxon>
        <taxon>Bacillota</taxon>
        <taxon>Negativicutes</taxon>
        <taxon>Selenomonadales</taxon>
        <taxon>Sporomusaceae</taxon>
        <taxon>Pelosinus</taxon>
    </lineage>
</organism>
<gene>
    <name evidence="1" type="ORF">FB4_2665</name>
</gene>
<reference evidence="1 2" key="1">
    <citation type="journal article" date="2012" name="J. Bacteriol.">
        <title>Draft Genome Sequences for Two Metal-Reducing Pelosinus fermentans Strains Isolated from a Cr(VI)-Contaminated Site and for Type Strain R7.</title>
        <authorList>
            <person name="Brown S.D."/>
            <person name="Podar M."/>
            <person name="Klingeman D.M."/>
            <person name="Johnson C.M."/>
            <person name="Yang Z.K."/>
            <person name="Utturkar S.M."/>
            <person name="Land M.L."/>
            <person name="Mosher J.J."/>
            <person name="Hurt R.A.Jr."/>
            <person name="Phelps T.J."/>
            <person name="Palumbo A.V."/>
            <person name="Arkin A.P."/>
            <person name="Hazen T.C."/>
            <person name="Elias D.A."/>
        </authorList>
    </citation>
    <scope>NUCLEOTIDE SEQUENCE [LARGE SCALE GENOMIC DNA]</scope>
    <source>
        <strain evidence="1 2">B4</strain>
    </source>
</reference>
<accession>I8RIF4</accession>
<proteinExistence type="predicted"/>
<dbReference type="AlphaFoldDB" id="I8RIF4"/>
<comment type="caution">
    <text evidence="1">The sequence shown here is derived from an EMBL/GenBank/DDBJ whole genome shotgun (WGS) entry which is preliminary data.</text>
</comment>